<gene>
    <name evidence="1" type="ORF">MNBD_GAMMA10-143</name>
</gene>
<dbReference type="InterPro" id="IPR008969">
    <property type="entry name" value="CarboxyPept-like_regulatory"/>
</dbReference>
<evidence type="ECO:0000313" key="1">
    <source>
        <dbReference type="EMBL" id="VAW65299.1"/>
    </source>
</evidence>
<dbReference type="Pfam" id="PF13620">
    <property type="entry name" value="CarboxypepD_reg"/>
    <property type="match status" value="1"/>
</dbReference>
<proteinExistence type="predicted"/>
<protein>
    <recommendedName>
        <fullName evidence="2">Carboxypeptidase regulatory-like domain-containing protein</fullName>
    </recommendedName>
</protein>
<dbReference type="Gene3D" id="2.60.40.1120">
    <property type="entry name" value="Carboxypeptidase-like, regulatory domain"/>
    <property type="match status" value="1"/>
</dbReference>
<evidence type="ECO:0008006" key="2">
    <source>
        <dbReference type="Google" id="ProtNLM"/>
    </source>
</evidence>
<sequence>MKSTLYIYSIILTFTSLLIACSGGGAGSSNTPSAPATGNISGQVLNAESGSAIVDATVSTGSQTTTTGADGRYRLENVNFDDRVVVDIKRAGFAEQSKITQLSALKTQASLPVLLLPVDLTQTFDPNIGQTLVVADSSASVTLLASSLITADGNSPEGNVSIELTVIDPTQDIALMPGNMQANTGAGELSPIESFGAIVINFTDSMGNELDLIQGATASIQIPLADKSGSPPEIIPLYFYDESTGLWVEEGSATLVVDAGQSYYQGTVRHFSTWNADSLYPQVIINGCVEDLNGERIANAGVISSGDDYSGTSSTLTDSSGAYSIIVKQNASVLISGLRAGAKTNTIKISTTTTEQAIDECLMFSVDGQAGNTSVSIKLSWGENPQDLDSYLIGPVESGFSISFGTPGSLQEFPFSQLDVDDTNSFGPEIITIFNFSFAGNYRYSVNNFNETFSPGITESPSRVELNVNGNITIFMPPENEGDNITWDVFDFVVADDGSFTVAPVNTWSAFRP</sequence>
<dbReference type="EMBL" id="UOFJ01000175">
    <property type="protein sequence ID" value="VAW65299.1"/>
    <property type="molecule type" value="Genomic_DNA"/>
</dbReference>
<dbReference type="PROSITE" id="PS51257">
    <property type="entry name" value="PROKAR_LIPOPROTEIN"/>
    <property type="match status" value="1"/>
</dbReference>
<reference evidence="1" key="1">
    <citation type="submission" date="2018-06" db="EMBL/GenBank/DDBJ databases">
        <authorList>
            <person name="Zhirakovskaya E."/>
        </authorList>
    </citation>
    <scope>NUCLEOTIDE SEQUENCE</scope>
</reference>
<organism evidence="1">
    <name type="scientific">hydrothermal vent metagenome</name>
    <dbReference type="NCBI Taxonomy" id="652676"/>
    <lineage>
        <taxon>unclassified sequences</taxon>
        <taxon>metagenomes</taxon>
        <taxon>ecological metagenomes</taxon>
    </lineage>
</organism>
<dbReference type="AlphaFoldDB" id="A0A3B0XTW5"/>
<dbReference type="SUPFAM" id="SSF49464">
    <property type="entry name" value="Carboxypeptidase regulatory domain-like"/>
    <property type="match status" value="2"/>
</dbReference>
<accession>A0A3B0XTW5</accession>
<name>A0A3B0XTW5_9ZZZZ</name>